<keyword evidence="6" id="KW-1278">Translocase</keyword>
<name>A0A3P7P5K7_DIBLA</name>
<evidence type="ECO:0000313" key="8">
    <source>
        <dbReference type="Proteomes" id="UP000281553"/>
    </source>
</evidence>
<gene>
    <name evidence="7" type="ORF">DILT_LOCUS19665</name>
</gene>
<dbReference type="GO" id="GO:0005524">
    <property type="term" value="F:ATP binding"/>
    <property type="evidence" value="ECO:0007669"/>
    <property type="project" value="UniProtKB-KW"/>
</dbReference>
<reference evidence="7 8" key="1">
    <citation type="submission" date="2018-11" db="EMBL/GenBank/DDBJ databases">
        <authorList>
            <consortium name="Pathogen Informatics"/>
        </authorList>
    </citation>
    <scope>NUCLEOTIDE SEQUENCE [LARGE SCALE GENOMIC DNA]</scope>
</reference>
<keyword evidence="4" id="KW-0067">ATP-binding</keyword>
<keyword evidence="3" id="KW-0547">Nucleotide-binding</keyword>
<dbReference type="AlphaFoldDB" id="A0A3P7P5K7"/>
<comment type="subcellular location">
    <subcellularLocation>
        <location evidence="1">Membrane</location>
        <topology evidence="1">Multi-pass membrane protein</topology>
    </subcellularLocation>
</comment>
<dbReference type="GO" id="GO:0016020">
    <property type="term" value="C:membrane"/>
    <property type="evidence" value="ECO:0007669"/>
    <property type="project" value="UniProtKB-SubCell"/>
</dbReference>
<dbReference type="GO" id="GO:0140358">
    <property type="term" value="F:P-type transmembrane transporter activity"/>
    <property type="evidence" value="ECO:0007669"/>
    <property type="project" value="InterPro"/>
</dbReference>
<dbReference type="InterPro" id="IPR006544">
    <property type="entry name" value="P-type_TPase_V"/>
</dbReference>
<keyword evidence="8" id="KW-1185">Reference proteome</keyword>
<evidence type="ECO:0000256" key="3">
    <source>
        <dbReference type="ARBA" id="ARBA00022741"/>
    </source>
</evidence>
<evidence type="ECO:0000256" key="5">
    <source>
        <dbReference type="ARBA" id="ARBA00022842"/>
    </source>
</evidence>
<keyword evidence="5" id="KW-0460">Magnesium</keyword>
<organism evidence="7 8">
    <name type="scientific">Dibothriocephalus latus</name>
    <name type="common">Fish tapeworm</name>
    <name type="synonym">Diphyllobothrium latum</name>
    <dbReference type="NCBI Taxonomy" id="60516"/>
    <lineage>
        <taxon>Eukaryota</taxon>
        <taxon>Metazoa</taxon>
        <taxon>Spiralia</taxon>
        <taxon>Lophotrochozoa</taxon>
        <taxon>Platyhelminthes</taxon>
        <taxon>Cestoda</taxon>
        <taxon>Eucestoda</taxon>
        <taxon>Diphyllobothriidea</taxon>
        <taxon>Diphyllobothriidae</taxon>
        <taxon>Dibothriocephalus</taxon>
    </lineage>
</organism>
<evidence type="ECO:0000256" key="4">
    <source>
        <dbReference type="ARBA" id="ARBA00022840"/>
    </source>
</evidence>
<evidence type="ECO:0000256" key="2">
    <source>
        <dbReference type="ARBA" id="ARBA00022723"/>
    </source>
</evidence>
<evidence type="ECO:0000256" key="6">
    <source>
        <dbReference type="ARBA" id="ARBA00022967"/>
    </source>
</evidence>
<sequence>MFVSIVDIRFVVLSENLLISVFLLGRINATRGYRVLALGWKPLGRSTDNLSSPGDLRIGHNAWELEYHALRREDIESNLSFLGLIVLDNPVKLQSVPTIEELSRANFHIRMATGAFHSIFFY</sequence>
<keyword evidence="2" id="KW-0479">Metal-binding</keyword>
<dbReference type="OrthoDB" id="48943at2759"/>
<evidence type="ECO:0000256" key="1">
    <source>
        <dbReference type="ARBA" id="ARBA00004141"/>
    </source>
</evidence>
<evidence type="ECO:0000313" key="7">
    <source>
        <dbReference type="EMBL" id="VDN45643.1"/>
    </source>
</evidence>
<dbReference type="Proteomes" id="UP000281553">
    <property type="component" value="Unassembled WGS sequence"/>
</dbReference>
<dbReference type="GO" id="GO:0046872">
    <property type="term" value="F:metal ion binding"/>
    <property type="evidence" value="ECO:0007669"/>
    <property type="project" value="UniProtKB-KW"/>
</dbReference>
<dbReference type="EMBL" id="UYRU01118064">
    <property type="protein sequence ID" value="VDN45643.1"/>
    <property type="molecule type" value="Genomic_DNA"/>
</dbReference>
<protein>
    <submittedName>
        <fullName evidence="7">Uncharacterized protein</fullName>
    </submittedName>
</protein>
<dbReference type="PANTHER" id="PTHR45630">
    <property type="entry name" value="CATION-TRANSPORTING ATPASE-RELATED"/>
    <property type="match status" value="1"/>
</dbReference>
<dbReference type="GO" id="GO:0019829">
    <property type="term" value="F:ATPase-coupled monoatomic cation transmembrane transporter activity"/>
    <property type="evidence" value="ECO:0007669"/>
    <property type="project" value="TreeGrafter"/>
</dbReference>
<proteinExistence type="predicted"/>
<accession>A0A3P7P5K7</accession>